<evidence type="ECO:0000259" key="1">
    <source>
        <dbReference type="Pfam" id="PF01381"/>
    </source>
</evidence>
<dbReference type="AlphaFoldDB" id="A0A941DG29"/>
<dbReference type="GO" id="GO:0003677">
    <property type="term" value="F:DNA binding"/>
    <property type="evidence" value="ECO:0007669"/>
    <property type="project" value="InterPro"/>
</dbReference>
<organism evidence="2 3">
    <name type="scientific">Undibacterium baiyunense</name>
    <dbReference type="NCBI Taxonomy" id="2828731"/>
    <lineage>
        <taxon>Bacteria</taxon>
        <taxon>Pseudomonadati</taxon>
        <taxon>Pseudomonadota</taxon>
        <taxon>Betaproteobacteria</taxon>
        <taxon>Burkholderiales</taxon>
        <taxon>Oxalobacteraceae</taxon>
        <taxon>Undibacterium</taxon>
    </lineage>
</organism>
<protein>
    <submittedName>
        <fullName evidence="2">Helix-turn-helix domain-containing protein</fullName>
    </submittedName>
</protein>
<keyword evidence="3" id="KW-1185">Reference proteome</keyword>
<dbReference type="Gene3D" id="1.10.260.40">
    <property type="entry name" value="lambda repressor-like DNA-binding domains"/>
    <property type="match status" value="1"/>
</dbReference>
<feature type="domain" description="HTH cro/C1-type" evidence="1">
    <location>
        <begin position="11"/>
        <end position="40"/>
    </location>
</feature>
<comment type="caution">
    <text evidence="2">The sequence shown here is derived from an EMBL/GenBank/DDBJ whole genome shotgun (WGS) entry which is preliminary data.</text>
</comment>
<evidence type="ECO:0000313" key="3">
    <source>
        <dbReference type="Proteomes" id="UP000680158"/>
    </source>
</evidence>
<name>A0A941DG29_9BURK</name>
<sequence length="71" mass="7900">MDTQKITSELLASGLTQQELASMAKCSQSLISALLRGERGTRLSFEIGNRLIRLHKRRCAKRKDEAEVIAA</sequence>
<gene>
    <name evidence="2" type="ORF">KDM92_12635</name>
</gene>
<dbReference type="SUPFAM" id="SSF47413">
    <property type="entry name" value="lambda repressor-like DNA-binding domains"/>
    <property type="match status" value="1"/>
</dbReference>
<dbReference type="InterPro" id="IPR001387">
    <property type="entry name" value="Cro/C1-type_HTH"/>
</dbReference>
<dbReference type="RefSeq" id="WP_212684823.1">
    <property type="nucleotide sequence ID" value="NZ_JAGSPM010000007.1"/>
</dbReference>
<evidence type="ECO:0000313" key="2">
    <source>
        <dbReference type="EMBL" id="MBR7747431.1"/>
    </source>
</evidence>
<dbReference type="EMBL" id="JAGSPM010000007">
    <property type="protein sequence ID" value="MBR7747431.1"/>
    <property type="molecule type" value="Genomic_DNA"/>
</dbReference>
<reference evidence="2 3" key="1">
    <citation type="submission" date="2021-04" db="EMBL/GenBank/DDBJ databases">
        <title>novel species isolated from subtropical streams in China.</title>
        <authorList>
            <person name="Lu H."/>
        </authorList>
    </citation>
    <scope>NUCLEOTIDE SEQUENCE [LARGE SCALE GENOMIC DNA]</scope>
    <source>
        <strain evidence="2 3">BYS107W</strain>
    </source>
</reference>
<dbReference type="Pfam" id="PF01381">
    <property type="entry name" value="HTH_3"/>
    <property type="match status" value="1"/>
</dbReference>
<accession>A0A941DG29</accession>
<dbReference type="Proteomes" id="UP000680158">
    <property type="component" value="Unassembled WGS sequence"/>
</dbReference>
<proteinExistence type="predicted"/>
<dbReference type="InterPro" id="IPR010982">
    <property type="entry name" value="Lambda_DNA-bd_dom_sf"/>
</dbReference>